<protein>
    <submittedName>
        <fullName evidence="2">Uncharacterized protein</fullName>
    </submittedName>
</protein>
<accession>A0A6A5GCK0</accession>
<reference evidence="2 3" key="1">
    <citation type="submission" date="2019-12" db="EMBL/GenBank/DDBJ databases">
        <title>Chromosome-level assembly of the Caenorhabditis remanei genome.</title>
        <authorList>
            <person name="Teterina A.A."/>
            <person name="Willis J.H."/>
            <person name="Phillips P.C."/>
        </authorList>
    </citation>
    <scope>NUCLEOTIDE SEQUENCE [LARGE SCALE GENOMIC DNA]</scope>
    <source>
        <strain evidence="2 3">PX506</strain>
        <tissue evidence="2">Whole organism</tissue>
    </source>
</reference>
<dbReference type="RefSeq" id="XP_053581989.1">
    <property type="nucleotide sequence ID" value="XM_053733076.1"/>
</dbReference>
<comment type="caution">
    <text evidence="2">The sequence shown here is derived from an EMBL/GenBank/DDBJ whole genome shotgun (WGS) entry which is preliminary data.</text>
</comment>
<dbReference type="GeneID" id="78776807"/>
<organism evidence="2 3">
    <name type="scientific">Caenorhabditis remanei</name>
    <name type="common">Caenorhabditis vulgaris</name>
    <dbReference type="NCBI Taxonomy" id="31234"/>
    <lineage>
        <taxon>Eukaryota</taxon>
        <taxon>Metazoa</taxon>
        <taxon>Ecdysozoa</taxon>
        <taxon>Nematoda</taxon>
        <taxon>Chromadorea</taxon>
        <taxon>Rhabditida</taxon>
        <taxon>Rhabditina</taxon>
        <taxon>Rhabditomorpha</taxon>
        <taxon>Rhabditoidea</taxon>
        <taxon>Rhabditidae</taxon>
        <taxon>Peloderinae</taxon>
        <taxon>Caenorhabditis</taxon>
    </lineage>
</organism>
<name>A0A6A5GCK0_CAERE</name>
<proteinExistence type="predicted"/>
<feature type="compositionally biased region" description="Basic and acidic residues" evidence="1">
    <location>
        <begin position="210"/>
        <end position="230"/>
    </location>
</feature>
<dbReference type="EMBL" id="WUAV01000005">
    <property type="protein sequence ID" value="KAF1752977.1"/>
    <property type="molecule type" value="Genomic_DNA"/>
</dbReference>
<gene>
    <name evidence="2" type="ORF">GCK72_019532</name>
</gene>
<sequence length="305" mass="34997">MTQENRSQEVRRNLANLKLKDIVRRLRGVCINKLLRQQNYKTSNRRRQHQSSTRSWEKSNRINSIETGARLWTKNRVGGSIRQSTSLRSTSDFNVNDNHRHNRALEHTINNNCSKQHGTRISCHRSLLCAQDVSKTLKEVNQRRNYIEVSEKKIRRSLSTYKNIARPSELLAAIQSSSQSFGTLHPVDVNKSIAATTKIQDEEQLYAVHPKPEDHKEVVRSATPEVKRDNFVPQKAARTKNDWNQPMSSKKESMSSSSSEVQKKNNQTGSSPRIVASRKLRQITSSRSLPAIPGETQRQRLQVKL</sequence>
<evidence type="ECO:0000256" key="1">
    <source>
        <dbReference type="SAM" id="MobiDB-lite"/>
    </source>
</evidence>
<dbReference type="CTD" id="78776807"/>
<dbReference type="Proteomes" id="UP000483820">
    <property type="component" value="Chromosome V"/>
</dbReference>
<evidence type="ECO:0000313" key="3">
    <source>
        <dbReference type="Proteomes" id="UP000483820"/>
    </source>
</evidence>
<dbReference type="AlphaFoldDB" id="A0A6A5GCK0"/>
<dbReference type="KEGG" id="crq:GCK72_019532"/>
<feature type="region of interest" description="Disordered" evidence="1">
    <location>
        <begin position="210"/>
        <end position="305"/>
    </location>
</feature>
<evidence type="ECO:0000313" key="2">
    <source>
        <dbReference type="EMBL" id="KAF1752977.1"/>
    </source>
</evidence>